<evidence type="ECO:0008006" key="4">
    <source>
        <dbReference type="Google" id="ProtNLM"/>
    </source>
</evidence>
<dbReference type="SUPFAM" id="SSF56935">
    <property type="entry name" value="Porins"/>
    <property type="match status" value="1"/>
</dbReference>
<reference evidence="2 3" key="1">
    <citation type="submission" date="2018-03" db="EMBL/GenBank/DDBJ databases">
        <title>Genomic Encyclopedia of Archaeal and Bacterial Type Strains, Phase II (KMG-II): from individual species to whole genera.</title>
        <authorList>
            <person name="Goeker M."/>
        </authorList>
    </citation>
    <scope>NUCLEOTIDE SEQUENCE [LARGE SCALE GENOMIC DNA]</scope>
    <source>
        <strain evidence="2 3">DSM 100673</strain>
    </source>
</reference>
<feature type="signal peptide" evidence="1">
    <location>
        <begin position="1"/>
        <end position="22"/>
    </location>
</feature>
<accession>A0A2P8F5X3</accession>
<dbReference type="AlphaFoldDB" id="A0A2P8F5X3"/>
<proteinExistence type="predicted"/>
<evidence type="ECO:0000313" key="2">
    <source>
        <dbReference type="EMBL" id="PSL17111.1"/>
    </source>
</evidence>
<comment type="caution">
    <text evidence="2">The sequence shown here is derived from an EMBL/GenBank/DDBJ whole genome shotgun (WGS) entry which is preliminary data.</text>
</comment>
<dbReference type="Proteomes" id="UP000240418">
    <property type="component" value="Unassembled WGS sequence"/>
</dbReference>
<dbReference type="RefSeq" id="WP_106610325.1">
    <property type="nucleotide sequence ID" value="NZ_PYGJ01000021.1"/>
</dbReference>
<dbReference type="EMBL" id="PYGJ01000021">
    <property type="protein sequence ID" value="PSL17111.1"/>
    <property type="molecule type" value="Genomic_DNA"/>
</dbReference>
<gene>
    <name evidence="2" type="ORF">CLV88_12121</name>
</gene>
<keyword evidence="3" id="KW-1185">Reference proteome</keyword>
<organism evidence="2 3">
    <name type="scientific">Shimia abyssi</name>
    <dbReference type="NCBI Taxonomy" id="1662395"/>
    <lineage>
        <taxon>Bacteria</taxon>
        <taxon>Pseudomonadati</taxon>
        <taxon>Pseudomonadota</taxon>
        <taxon>Alphaproteobacteria</taxon>
        <taxon>Rhodobacterales</taxon>
        <taxon>Roseobacteraceae</taxon>
    </lineage>
</organism>
<keyword evidence="1" id="KW-0732">Signal</keyword>
<name>A0A2P8F5X3_9RHOB</name>
<feature type="chain" id="PRO_5015124683" description="Porin-like protein" evidence="1">
    <location>
        <begin position="23"/>
        <end position="240"/>
    </location>
</feature>
<evidence type="ECO:0000256" key="1">
    <source>
        <dbReference type="SAM" id="SignalP"/>
    </source>
</evidence>
<evidence type="ECO:0000313" key="3">
    <source>
        <dbReference type="Proteomes" id="UP000240418"/>
    </source>
</evidence>
<sequence length="240" mass="25467">MFKISTASAATITMLATHPANAVEITGGSIKLGYSQFTNQTTTGQTLSNTTLDTSTELGFNRNTSAQLDLGLNSYGASNFDGHNVALHGIYHANETTSFGAFIGQDGLESNDVNFAGFELGVEAQALDLETFFMTDIDNNSDGRIFGISGDYEITDSFEVTGQILLGDFGNLNFDRYSVGVRYKTSNSFALTADLGAARAEAFGVSDSETFIALGAEYKFGAERGATFGKRSLLSVIPGL</sequence>
<protein>
    <recommendedName>
        <fullName evidence="4">Porin-like protein</fullName>
    </recommendedName>
</protein>